<dbReference type="Proteomes" id="UP000807469">
    <property type="component" value="Unassembled WGS sequence"/>
</dbReference>
<name>A0A9P5YK05_9AGAR</name>
<evidence type="ECO:0000313" key="1">
    <source>
        <dbReference type="EMBL" id="KAF9470338.1"/>
    </source>
</evidence>
<dbReference type="EMBL" id="MU156059">
    <property type="protein sequence ID" value="KAF9470338.1"/>
    <property type="molecule type" value="Genomic_DNA"/>
</dbReference>
<evidence type="ECO:0008006" key="3">
    <source>
        <dbReference type="Google" id="ProtNLM"/>
    </source>
</evidence>
<comment type="caution">
    <text evidence="1">The sequence shown here is derived from an EMBL/GenBank/DDBJ whole genome shotgun (WGS) entry which is preliminary data.</text>
</comment>
<sequence>MSTDYLSSLPAEMLDEISTFFQHDYTLDPSFLRNNLEPKKSYRALAQTCKSLCAHFQHRLFSNIDLSAETSILKLAEIVQNNPVLASYIRIIDLGMDTMCMGFFQYPPLLAIMHVSSSSGTPPEIRLYIEALWIHALPSITITHILNAPQTILYAITDFQVSMGWVIPVGLFRLLPNLRVVCGSRFILSSKDYSAEDHTSQSQFFHPKLNVLMLKSCHSADIKMLCEQILDLSTLKELVVSRVHTGTTGVDHLNAKRLLAWRILDHAPLVQRLQFDIGVGPFYDLGRLQRLRQCTFDLKVEADANPAPHLCQLLRTLPPLLEYLHLSFKFIDILLNENNVASSHVLFSISTWSDFDAALDDVVASGTRPFRLTLAFCIHTPLNDVAKPFLTNLFIDWGRKYLPKSSRQRNLTIVFNHSYPDSP</sequence>
<evidence type="ECO:0000313" key="2">
    <source>
        <dbReference type="Proteomes" id="UP000807469"/>
    </source>
</evidence>
<keyword evidence="2" id="KW-1185">Reference proteome</keyword>
<protein>
    <recommendedName>
        <fullName evidence="3">F-box domain-containing protein</fullName>
    </recommendedName>
</protein>
<dbReference type="AlphaFoldDB" id="A0A9P5YK05"/>
<organism evidence="1 2">
    <name type="scientific">Pholiota conissans</name>
    <dbReference type="NCBI Taxonomy" id="109636"/>
    <lineage>
        <taxon>Eukaryota</taxon>
        <taxon>Fungi</taxon>
        <taxon>Dikarya</taxon>
        <taxon>Basidiomycota</taxon>
        <taxon>Agaricomycotina</taxon>
        <taxon>Agaricomycetes</taxon>
        <taxon>Agaricomycetidae</taxon>
        <taxon>Agaricales</taxon>
        <taxon>Agaricineae</taxon>
        <taxon>Strophariaceae</taxon>
        <taxon>Pholiota</taxon>
    </lineage>
</organism>
<gene>
    <name evidence="1" type="ORF">BDN70DRAFT_998965</name>
</gene>
<proteinExistence type="predicted"/>
<reference evidence="1" key="1">
    <citation type="submission" date="2020-11" db="EMBL/GenBank/DDBJ databases">
        <authorList>
            <consortium name="DOE Joint Genome Institute"/>
            <person name="Ahrendt S."/>
            <person name="Riley R."/>
            <person name="Andreopoulos W."/>
            <person name="Labutti K."/>
            <person name="Pangilinan J."/>
            <person name="Ruiz-Duenas F.J."/>
            <person name="Barrasa J.M."/>
            <person name="Sanchez-Garcia M."/>
            <person name="Camarero S."/>
            <person name="Miyauchi S."/>
            <person name="Serrano A."/>
            <person name="Linde D."/>
            <person name="Babiker R."/>
            <person name="Drula E."/>
            <person name="Ayuso-Fernandez I."/>
            <person name="Pacheco R."/>
            <person name="Padilla G."/>
            <person name="Ferreira P."/>
            <person name="Barriuso J."/>
            <person name="Kellner H."/>
            <person name="Castanera R."/>
            <person name="Alfaro M."/>
            <person name="Ramirez L."/>
            <person name="Pisabarro A.G."/>
            <person name="Kuo A."/>
            <person name="Tritt A."/>
            <person name="Lipzen A."/>
            <person name="He G."/>
            <person name="Yan M."/>
            <person name="Ng V."/>
            <person name="Cullen D."/>
            <person name="Martin F."/>
            <person name="Rosso M.-N."/>
            <person name="Henrissat B."/>
            <person name="Hibbett D."/>
            <person name="Martinez A.T."/>
            <person name="Grigoriev I.V."/>
        </authorList>
    </citation>
    <scope>NUCLEOTIDE SEQUENCE</scope>
    <source>
        <strain evidence="1">CIRM-BRFM 674</strain>
    </source>
</reference>
<accession>A0A9P5YK05</accession>